<dbReference type="Proteomes" id="UP000464178">
    <property type="component" value="Chromosome"/>
</dbReference>
<keyword evidence="2" id="KW-1185">Reference proteome</keyword>
<protein>
    <submittedName>
        <fullName evidence="1">Uncharacterized protein</fullName>
    </submittedName>
</protein>
<reference evidence="1 2" key="1">
    <citation type="submission" date="2019-05" db="EMBL/GenBank/DDBJ databases">
        <authorList>
            <consortium name="Science for Life Laboratories"/>
        </authorList>
    </citation>
    <scope>NUCLEOTIDE SEQUENCE [LARGE SCALE GENOMIC DNA]</scope>
    <source>
        <strain evidence="1">Soil9</strain>
    </source>
</reference>
<dbReference type="AlphaFoldDB" id="A0A6P2CVM6"/>
<sequence length="464" mass="47846">MAWTEFYIQPGGDNTNSGTTVTSTATIATSNGSWDTTTNRFTAASGTPFLSATIGDWAAIMADGAIGFTSLSQITAVDPSGTYIDVTATGRIGVIPATSASGRTCKMGGAWADFAIATPGSQWGASGTAAVPMRINVKAATYANASTARTFATAGSGTAPIWIRGYNTTPGDLENDYTNAPPLLTFAAAGFTISGTCYCVTNFSVLNTGSSSAIWNWSGTNGRADRIRAEAQNSPSGVQAFTSGTNGAGMLVTNSWFKVPTTASQVYTATSTVQMHGCVFEGGQNAVTTSSAGTTLNHCVFIGQTTRAINAATATILLMNCSFVGSFSDSIVRWSSSPGVLSSITNCVFSGAGKYDIEAVSGFTHLIHAANNASYGAALGHLSHPDLADLHYALETADPFVNGATDPTLKKTTFSYQKGIGSAFENETWRSYRSVGAIEPQPTSGGSSGGPARVLAPNTWQFVG</sequence>
<name>A0A6P2CVM6_9BACT</name>
<proteinExistence type="predicted"/>
<dbReference type="InterPro" id="IPR011050">
    <property type="entry name" value="Pectin_lyase_fold/virulence"/>
</dbReference>
<evidence type="ECO:0000313" key="1">
    <source>
        <dbReference type="EMBL" id="VTR93198.1"/>
    </source>
</evidence>
<gene>
    <name evidence="1" type="ORF">SOIL9_45160</name>
</gene>
<organism evidence="1 2">
    <name type="scientific">Gemmata massiliana</name>
    <dbReference type="NCBI Taxonomy" id="1210884"/>
    <lineage>
        <taxon>Bacteria</taxon>
        <taxon>Pseudomonadati</taxon>
        <taxon>Planctomycetota</taxon>
        <taxon>Planctomycetia</taxon>
        <taxon>Gemmatales</taxon>
        <taxon>Gemmataceae</taxon>
        <taxon>Gemmata</taxon>
    </lineage>
</organism>
<dbReference type="EMBL" id="LR593886">
    <property type="protein sequence ID" value="VTR93198.1"/>
    <property type="molecule type" value="Genomic_DNA"/>
</dbReference>
<evidence type="ECO:0000313" key="2">
    <source>
        <dbReference type="Proteomes" id="UP000464178"/>
    </source>
</evidence>
<dbReference type="SUPFAM" id="SSF51126">
    <property type="entry name" value="Pectin lyase-like"/>
    <property type="match status" value="1"/>
</dbReference>
<dbReference type="KEGG" id="gms:SOIL9_45160"/>
<accession>A0A6P2CVM6</accession>
<dbReference type="RefSeq" id="WP_162667966.1">
    <property type="nucleotide sequence ID" value="NZ_LR593886.1"/>
</dbReference>